<comment type="caution">
    <text evidence="2">The sequence shown here is derived from an EMBL/GenBank/DDBJ whole genome shotgun (WGS) entry which is preliminary data.</text>
</comment>
<evidence type="ECO:0000313" key="2">
    <source>
        <dbReference type="EMBL" id="TGY93337.1"/>
    </source>
</evidence>
<proteinExistence type="predicted"/>
<accession>A0A4S2HBK8</accession>
<name>A0A4S2HBK8_9PROT</name>
<reference evidence="2 3" key="1">
    <citation type="journal article" date="2013" name="Int. J. Syst. Evol. Microbiol.">
        <title>Marinicauda pacifica gen. nov., sp. nov., a prosthecate alphaproteobacterium of the family Hyphomonadaceae isolated from deep seawater.</title>
        <authorList>
            <person name="Zhang X.Y."/>
            <person name="Li G.W."/>
            <person name="Wang C.S."/>
            <person name="Zhang Y.J."/>
            <person name="Xu X.W."/>
            <person name="Li H."/>
            <person name="Liu A."/>
            <person name="Liu C."/>
            <person name="Xie B.B."/>
            <person name="Qin Q.L."/>
            <person name="Xu Z."/>
            <person name="Chen X.L."/>
            <person name="Zhou B.C."/>
            <person name="Zhang Y.Z."/>
        </authorList>
    </citation>
    <scope>NUCLEOTIDE SEQUENCE [LARGE SCALE GENOMIC DNA]</scope>
    <source>
        <strain evidence="2 3">P-1 km-3</strain>
    </source>
</reference>
<gene>
    <name evidence="2" type="ORF">E5162_09845</name>
</gene>
<evidence type="ECO:0000313" key="3">
    <source>
        <dbReference type="Proteomes" id="UP000305451"/>
    </source>
</evidence>
<dbReference type="Pfam" id="PF14238">
    <property type="entry name" value="DUF4340"/>
    <property type="match status" value="1"/>
</dbReference>
<dbReference type="EMBL" id="SRXV01000002">
    <property type="protein sequence ID" value="TGY93337.1"/>
    <property type="molecule type" value="Genomic_DNA"/>
</dbReference>
<protein>
    <submittedName>
        <fullName evidence="2">DUF4340 domain-containing protein</fullName>
    </submittedName>
</protein>
<dbReference type="AlphaFoldDB" id="A0A4S2HBK8"/>
<dbReference type="OrthoDB" id="7359157at2"/>
<dbReference type="InterPro" id="IPR025641">
    <property type="entry name" value="DUF4340"/>
</dbReference>
<evidence type="ECO:0000259" key="1">
    <source>
        <dbReference type="Pfam" id="PF14238"/>
    </source>
</evidence>
<organism evidence="2 3">
    <name type="scientific">Marinicauda pacifica</name>
    <dbReference type="NCBI Taxonomy" id="1133559"/>
    <lineage>
        <taxon>Bacteria</taxon>
        <taxon>Pseudomonadati</taxon>
        <taxon>Pseudomonadota</taxon>
        <taxon>Alphaproteobacteria</taxon>
        <taxon>Maricaulales</taxon>
        <taxon>Maricaulaceae</taxon>
        <taxon>Marinicauda</taxon>
    </lineage>
</organism>
<sequence length="342" mass="36804">MRAHTSARRRARLATGIALAGLLVLAVGSYAVWRDARLDARPDASGPVLADWQQNAAQARVIEIEGPDGSLRLERGPASQSGWVMADRGGYPVPPERVAELDAALSQLSYSAAMTQDPGKFSRLGLVGAAEGGQGVRLTVRSADDRRLADLIIGADRGDDGLFMRIPGSGRAYAAQGRLPDLDAVDHWLGLDFFNLDPASVARVRIQPETGEAYALAKAGMSARNFELREPRGWRLITSGAANGVAVAGARMRFRDVRPQESLIGAPVAAHAAVTFDGLAYSYTVFDEGGRHWARLEITAAADDAEARAQRLDAVARGWAFEVSDDAYERLTRPLDQIAERF</sequence>
<feature type="domain" description="DUF4340" evidence="1">
    <location>
        <begin position="83"/>
        <end position="224"/>
    </location>
</feature>
<keyword evidence="3" id="KW-1185">Reference proteome</keyword>
<dbReference type="RefSeq" id="WP_135945059.1">
    <property type="nucleotide sequence ID" value="NZ_BMEI01000002.1"/>
</dbReference>
<dbReference type="Proteomes" id="UP000305451">
    <property type="component" value="Unassembled WGS sequence"/>
</dbReference>